<accession>A0ACB6SDA8</accession>
<dbReference type="Proteomes" id="UP000799754">
    <property type="component" value="Unassembled WGS sequence"/>
</dbReference>
<keyword evidence="2" id="KW-1185">Reference proteome</keyword>
<evidence type="ECO:0000313" key="1">
    <source>
        <dbReference type="EMBL" id="KAF2631239.1"/>
    </source>
</evidence>
<organism evidence="1 2">
    <name type="scientific">Macroventuria anomochaeta</name>
    <dbReference type="NCBI Taxonomy" id="301207"/>
    <lineage>
        <taxon>Eukaryota</taxon>
        <taxon>Fungi</taxon>
        <taxon>Dikarya</taxon>
        <taxon>Ascomycota</taxon>
        <taxon>Pezizomycotina</taxon>
        <taxon>Dothideomycetes</taxon>
        <taxon>Pleosporomycetidae</taxon>
        <taxon>Pleosporales</taxon>
        <taxon>Pleosporineae</taxon>
        <taxon>Didymellaceae</taxon>
        <taxon>Macroventuria</taxon>
    </lineage>
</organism>
<comment type="caution">
    <text evidence="1">The sequence shown here is derived from an EMBL/GenBank/DDBJ whole genome shotgun (WGS) entry which is preliminary data.</text>
</comment>
<evidence type="ECO:0000313" key="2">
    <source>
        <dbReference type="Proteomes" id="UP000799754"/>
    </source>
</evidence>
<reference evidence="1" key="1">
    <citation type="journal article" date="2020" name="Stud. Mycol.">
        <title>101 Dothideomycetes genomes: a test case for predicting lifestyles and emergence of pathogens.</title>
        <authorList>
            <person name="Haridas S."/>
            <person name="Albert R."/>
            <person name="Binder M."/>
            <person name="Bloem J."/>
            <person name="Labutti K."/>
            <person name="Salamov A."/>
            <person name="Andreopoulos B."/>
            <person name="Baker S."/>
            <person name="Barry K."/>
            <person name="Bills G."/>
            <person name="Bluhm B."/>
            <person name="Cannon C."/>
            <person name="Castanera R."/>
            <person name="Culley D."/>
            <person name="Daum C."/>
            <person name="Ezra D."/>
            <person name="Gonzalez J."/>
            <person name="Henrissat B."/>
            <person name="Kuo A."/>
            <person name="Liang C."/>
            <person name="Lipzen A."/>
            <person name="Lutzoni F."/>
            <person name="Magnuson J."/>
            <person name="Mondo S."/>
            <person name="Nolan M."/>
            <person name="Ohm R."/>
            <person name="Pangilinan J."/>
            <person name="Park H.-J."/>
            <person name="Ramirez L."/>
            <person name="Alfaro M."/>
            <person name="Sun H."/>
            <person name="Tritt A."/>
            <person name="Yoshinaga Y."/>
            <person name="Zwiers L.-H."/>
            <person name="Turgeon B."/>
            <person name="Goodwin S."/>
            <person name="Spatafora J."/>
            <person name="Crous P."/>
            <person name="Grigoriev I."/>
        </authorList>
    </citation>
    <scope>NUCLEOTIDE SEQUENCE</scope>
    <source>
        <strain evidence="1">CBS 525.71</strain>
    </source>
</reference>
<protein>
    <submittedName>
        <fullName evidence="1">Uncharacterized protein</fullName>
    </submittedName>
</protein>
<proteinExistence type="predicted"/>
<name>A0ACB6SDA8_9PLEO</name>
<dbReference type="EMBL" id="MU006705">
    <property type="protein sequence ID" value="KAF2631239.1"/>
    <property type="molecule type" value="Genomic_DNA"/>
</dbReference>
<gene>
    <name evidence="1" type="ORF">BU25DRAFT_455555</name>
</gene>
<sequence length="101" mass="10931">MEPQSRHRMIDLTSVWSNVNANWARTEAMKVVNDHTQHLNHLFSGMISPPVIRLAKQLTGAGPAGFDKAFFLSTGGGSNEAAIHLARFYTGKLEIVGVAAA</sequence>